<sequence length="140" mass="14746">MPSALRAATDSPNRIRKVGAVLVAQDGTEIASCNTFPPGVRDLDERHEGDGRFVWMEHAERHAIFNAARAGVATAGAHITSTFFPCIDCARAIVDAGIVCLDTPAPAFGDPVWGASFERSQIILEEGGVEIRVVDAGSGA</sequence>
<evidence type="ECO:0000256" key="4">
    <source>
        <dbReference type="ARBA" id="ARBA00022833"/>
    </source>
</evidence>
<keyword evidence="3" id="KW-0378">Hydrolase</keyword>
<reference evidence="6 7" key="1">
    <citation type="submission" date="2015-09" db="EMBL/GenBank/DDBJ databases">
        <title>Draft Genome Sequence of Bradyrhizobium manausense Strain BR 3351T, a Novel Symbiotic Nitrogen-Fixing Alphaproteobacterium Isolated from Brazilian Amazon Rain Forest.</title>
        <authorList>
            <person name="De Araujo J.L."/>
            <person name="Zilli J.E."/>
        </authorList>
    </citation>
    <scope>NUCLEOTIDE SEQUENCE [LARGE SCALE GENOMIC DNA]</scope>
    <source>
        <strain evidence="6 7">BR3351</strain>
    </source>
</reference>
<feature type="domain" description="CMP/dCMP-type deaminase" evidence="5">
    <location>
        <begin position="3"/>
        <end position="98"/>
    </location>
</feature>
<dbReference type="RefSeq" id="WP_057755797.1">
    <property type="nucleotide sequence ID" value="NZ_LJYG01000108.1"/>
</dbReference>
<dbReference type="Gene3D" id="3.40.140.10">
    <property type="entry name" value="Cytidine Deaminase, domain 2"/>
    <property type="match status" value="1"/>
</dbReference>
<dbReference type="SUPFAM" id="SSF53927">
    <property type="entry name" value="Cytidine deaminase-like"/>
    <property type="match status" value="1"/>
</dbReference>
<dbReference type="Proteomes" id="UP000051936">
    <property type="component" value="Unassembled WGS sequence"/>
</dbReference>
<gene>
    <name evidence="6" type="ORF">AOQ71_32480</name>
</gene>
<keyword evidence="2" id="KW-0479">Metal-binding</keyword>
<accession>A0A0R3D7Z5</accession>
<organism evidence="6 7">
    <name type="scientific">Bradyrhizobium manausense</name>
    <dbReference type="NCBI Taxonomy" id="989370"/>
    <lineage>
        <taxon>Bacteria</taxon>
        <taxon>Pseudomonadati</taxon>
        <taxon>Pseudomonadota</taxon>
        <taxon>Alphaproteobacteria</taxon>
        <taxon>Hyphomicrobiales</taxon>
        <taxon>Nitrobacteraceae</taxon>
        <taxon>Bradyrhizobium</taxon>
    </lineage>
</organism>
<evidence type="ECO:0000313" key="6">
    <source>
        <dbReference type="EMBL" id="KRQ03429.1"/>
    </source>
</evidence>
<dbReference type="InterPro" id="IPR015517">
    <property type="entry name" value="dCMP_deaminase-rel"/>
</dbReference>
<dbReference type="EMBL" id="LJYG01000108">
    <property type="protein sequence ID" value="KRQ03429.1"/>
    <property type="molecule type" value="Genomic_DNA"/>
</dbReference>
<dbReference type="InterPro" id="IPR016193">
    <property type="entry name" value="Cytidine_deaminase-like"/>
</dbReference>
<comment type="similarity">
    <text evidence="1">Belongs to the cytidine and deoxycytidylate deaminase family.</text>
</comment>
<comment type="caution">
    <text evidence="6">The sequence shown here is derived from an EMBL/GenBank/DDBJ whole genome shotgun (WGS) entry which is preliminary data.</text>
</comment>
<evidence type="ECO:0000256" key="2">
    <source>
        <dbReference type="ARBA" id="ARBA00022723"/>
    </source>
</evidence>
<proteinExistence type="inferred from homology"/>
<evidence type="ECO:0000313" key="7">
    <source>
        <dbReference type="Proteomes" id="UP000051936"/>
    </source>
</evidence>
<evidence type="ECO:0000259" key="5">
    <source>
        <dbReference type="Pfam" id="PF00383"/>
    </source>
</evidence>
<protein>
    <recommendedName>
        <fullName evidence="5">CMP/dCMP-type deaminase domain-containing protein</fullName>
    </recommendedName>
</protein>
<dbReference type="GO" id="GO:0004132">
    <property type="term" value="F:dCMP deaminase activity"/>
    <property type="evidence" value="ECO:0007669"/>
    <property type="project" value="TreeGrafter"/>
</dbReference>
<dbReference type="AlphaFoldDB" id="A0A0R3D7Z5"/>
<evidence type="ECO:0000256" key="1">
    <source>
        <dbReference type="ARBA" id="ARBA00006576"/>
    </source>
</evidence>
<dbReference type="InterPro" id="IPR016192">
    <property type="entry name" value="APOBEC/CMP_deaminase_Zn-bd"/>
</dbReference>
<dbReference type="PANTHER" id="PTHR11086">
    <property type="entry name" value="DEOXYCYTIDYLATE DEAMINASE-RELATED"/>
    <property type="match status" value="1"/>
</dbReference>
<dbReference type="GO" id="GO:0005737">
    <property type="term" value="C:cytoplasm"/>
    <property type="evidence" value="ECO:0007669"/>
    <property type="project" value="TreeGrafter"/>
</dbReference>
<dbReference type="InterPro" id="IPR002125">
    <property type="entry name" value="CMP_dCMP_dom"/>
</dbReference>
<dbReference type="PANTHER" id="PTHR11086:SF18">
    <property type="entry name" value="DEOXYCYTIDYLATE DEAMINASE"/>
    <property type="match status" value="1"/>
</dbReference>
<dbReference type="Pfam" id="PF00383">
    <property type="entry name" value="dCMP_cyt_deam_1"/>
    <property type="match status" value="1"/>
</dbReference>
<dbReference type="PROSITE" id="PS00903">
    <property type="entry name" value="CYT_DCMP_DEAMINASES_1"/>
    <property type="match status" value="1"/>
</dbReference>
<name>A0A0R3D7Z5_9BRAD</name>
<keyword evidence="7" id="KW-1185">Reference proteome</keyword>
<keyword evidence="4" id="KW-0862">Zinc</keyword>
<dbReference type="GO" id="GO:0008270">
    <property type="term" value="F:zinc ion binding"/>
    <property type="evidence" value="ECO:0007669"/>
    <property type="project" value="InterPro"/>
</dbReference>
<evidence type="ECO:0000256" key="3">
    <source>
        <dbReference type="ARBA" id="ARBA00022801"/>
    </source>
</evidence>
<dbReference type="STRING" id="989370.AOQ71_32480"/>